<dbReference type="PANTHER" id="PTHR35908:SF1">
    <property type="entry name" value="CONSERVED PROTEIN"/>
    <property type="match status" value="1"/>
</dbReference>
<dbReference type="PANTHER" id="PTHR35908">
    <property type="entry name" value="HYPOTHETICAL FUSION PROTEIN"/>
    <property type="match status" value="1"/>
</dbReference>
<organism evidence="2 3">
    <name type="scientific">Microlunatus elymi</name>
    <dbReference type="NCBI Taxonomy" id="2596828"/>
    <lineage>
        <taxon>Bacteria</taxon>
        <taxon>Bacillati</taxon>
        <taxon>Actinomycetota</taxon>
        <taxon>Actinomycetes</taxon>
        <taxon>Propionibacteriales</taxon>
        <taxon>Propionibacteriaceae</taxon>
        <taxon>Microlunatus</taxon>
    </lineage>
</organism>
<dbReference type="CDD" id="cd06587">
    <property type="entry name" value="VOC"/>
    <property type="match status" value="1"/>
</dbReference>
<dbReference type="OrthoDB" id="1645442at2"/>
<dbReference type="InterPro" id="IPR041581">
    <property type="entry name" value="Glyoxalase_6"/>
</dbReference>
<dbReference type="AlphaFoldDB" id="A0A516Q0B9"/>
<evidence type="ECO:0000259" key="1">
    <source>
        <dbReference type="Pfam" id="PF18029"/>
    </source>
</evidence>
<gene>
    <name evidence="2" type="ORF">FOE78_13745</name>
</gene>
<feature type="domain" description="Glyoxalase-like" evidence="1">
    <location>
        <begin position="11"/>
        <end position="120"/>
    </location>
</feature>
<evidence type="ECO:0000313" key="2">
    <source>
        <dbReference type="EMBL" id="QDP96832.1"/>
    </source>
</evidence>
<reference evidence="2 3" key="1">
    <citation type="submission" date="2019-07" db="EMBL/GenBank/DDBJ databases">
        <title>Microlunatus dokdonensis sp. nov. isolated from the rhizospheric soil of the wild plant Elymus tsukushiensis.</title>
        <authorList>
            <person name="Ghim S.-Y."/>
            <person name="Hwang Y.-J."/>
            <person name="Son J.-S."/>
            <person name="Shin J.-H."/>
        </authorList>
    </citation>
    <scope>NUCLEOTIDE SEQUENCE [LARGE SCALE GENOMIC DNA]</scope>
    <source>
        <strain evidence="2 3">KUDC0627</strain>
    </source>
</reference>
<dbReference type="Proteomes" id="UP000319263">
    <property type="component" value="Chromosome"/>
</dbReference>
<dbReference type="InterPro" id="IPR029068">
    <property type="entry name" value="Glyas_Bleomycin-R_OHBP_Dase"/>
</dbReference>
<dbReference type="KEGG" id="mik:FOE78_13745"/>
<protein>
    <submittedName>
        <fullName evidence="2">VOC family protein</fullName>
    </submittedName>
</protein>
<name>A0A516Q0B9_9ACTN</name>
<dbReference type="Pfam" id="PF18029">
    <property type="entry name" value="Glyoxalase_6"/>
    <property type="match status" value="1"/>
</dbReference>
<accession>A0A516Q0B9</accession>
<dbReference type="Gene3D" id="3.10.180.10">
    <property type="entry name" value="2,3-Dihydroxybiphenyl 1,2-Dioxygenase, domain 1"/>
    <property type="match status" value="1"/>
</dbReference>
<proteinExistence type="predicted"/>
<evidence type="ECO:0000313" key="3">
    <source>
        <dbReference type="Proteomes" id="UP000319263"/>
    </source>
</evidence>
<keyword evidence="3" id="KW-1185">Reference proteome</keyword>
<dbReference type="SUPFAM" id="SSF54593">
    <property type="entry name" value="Glyoxalase/Bleomycin resistance protein/Dihydroxybiphenyl dioxygenase"/>
    <property type="match status" value="1"/>
</dbReference>
<sequence length="138" mass="15700">MEPMIGRLEKTVFDCPDPRGLAAFYAEILGMRVLENEPDWVVIGREEHMRELAFQKVDPYVAPRWPEREHPQQLHLDISVEDFDPAIEAVLALGAVRRPGAPETGYRVFEDPAGHPFCLVHGRKVPDPRFSQTQRVSG</sequence>
<dbReference type="EMBL" id="CP041692">
    <property type="protein sequence ID" value="QDP96832.1"/>
    <property type="molecule type" value="Genomic_DNA"/>
</dbReference>